<dbReference type="EMBL" id="LHQQ01000130">
    <property type="protein sequence ID" value="KOS41494.1"/>
    <property type="molecule type" value="Genomic_DNA"/>
</dbReference>
<evidence type="ECO:0000313" key="3">
    <source>
        <dbReference type="EMBL" id="KOS41494.1"/>
    </source>
</evidence>
<name>A0A0M8P545_9EURO</name>
<feature type="chain" id="PRO_5005819486" description="Secreted protein" evidence="2">
    <location>
        <begin position="24"/>
        <end position="113"/>
    </location>
</feature>
<keyword evidence="4" id="KW-1185">Reference proteome</keyword>
<protein>
    <recommendedName>
        <fullName evidence="5">Secreted protein</fullName>
    </recommendedName>
</protein>
<comment type="caution">
    <text evidence="3">The sequence shown here is derived from an EMBL/GenBank/DDBJ whole genome shotgun (WGS) entry which is preliminary data.</text>
</comment>
<organism evidence="3 4">
    <name type="scientific">Penicillium nordicum</name>
    <dbReference type="NCBI Taxonomy" id="229535"/>
    <lineage>
        <taxon>Eukaryota</taxon>
        <taxon>Fungi</taxon>
        <taxon>Dikarya</taxon>
        <taxon>Ascomycota</taxon>
        <taxon>Pezizomycotina</taxon>
        <taxon>Eurotiomycetes</taxon>
        <taxon>Eurotiomycetidae</taxon>
        <taxon>Eurotiales</taxon>
        <taxon>Aspergillaceae</taxon>
        <taxon>Penicillium</taxon>
    </lineage>
</organism>
<dbReference type="AlphaFoldDB" id="A0A0M8P545"/>
<feature type="region of interest" description="Disordered" evidence="1">
    <location>
        <begin position="47"/>
        <end position="79"/>
    </location>
</feature>
<proteinExistence type="predicted"/>
<evidence type="ECO:0000256" key="2">
    <source>
        <dbReference type="SAM" id="SignalP"/>
    </source>
</evidence>
<dbReference type="Proteomes" id="UP000037696">
    <property type="component" value="Unassembled WGS sequence"/>
</dbReference>
<feature type="signal peptide" evidence="2">
    <location>
        <begin position="1"/>
        <end position="23"/>
    </location>
</feature>
<sequence>MHVFYRLSLLLFAICYLLQIEQCLDGFSRIGAGGFLPVRYPKREGNSRAVPEDMELGPNSEHTTHLSGSGGSGGLCPKIHSQLAPVQEQQHWRHTSGTVGDLNVLILFLHNIP</sequence>
<accession>A0A0M8P545</accession>
<gene>
    <name evidence="3" type="ORF">ACN38_g7629</name>
</gene>
<evidence type="ECO:0008006" key="5">
    <source>
        <dbReference type="Google" id="ProtNLM"/>
    </source>
</evidence>
<reference evidence="3 4" key="1">
    <citation type="submission" date="2015-08" db="EMBL/GenBank/DDBJ databases">
        <title>Genome sequencing of Penicillium nordicum.</title>
        <authorList>
            <person name="Nguyen H.D."/>
            <person name="Seifert K.A."/>
        </authorList>
    </citation>
    <scope>NUCLEOTIDE SEQUENCE [LARGE SCALE GENOMIC DNA]</scope>
    <source>
        <strain evidence="3 4">DAOMC 185683</strain>
    </source>
</reference>
<evidence type="ECO:0000256" key="1">
    <source>
        <dbReference type="SAM" id="MobiDB-lite"/>
    </source>
</evidence>
<keyword evidence="2" id="KW-0732">Signal</keyword>
<evidence type="ECO:0000313" key="4">
    <source>
        <dbReference type="Proteomes" id="UP000037696"/>
    </source>
</evidence>